<evidence type="ECO:0000313" key="2">
    <source>
        <dbReference type="Proteomes" id="UP000698173"/>
    </source>
</evidence>
<evidence type="ECO:0000313" key="1">
    <source>
        <dbReference type="EMBL" id="HJF33366.1"/>
    </source>
</evidence>
<accession>A0A921G1Z7</accession>
<reference evidence="1" key="2">
    <citation type="submission" date="2021-09" db="EMBL/GenBank/DDBJ databases">
        <authorList>
            <person name="Gilroy R."/>
        </authorList>
    </citation>
    <scope>NUCLEOTIDE SEQUENCE</scope>
    <source>
        <strain evidence="1">CHK171-7178</strain>
    </source>
</reference>
<organism evidence="1 2">
    <name type="scientific">Sporosarcina psychrophila</name>
    <name type="common">Bacillus psychrophilus</name>
    <dbReference type="NCBI Taxonomy" id="1476"/>
    <lineage>
        <taxon>Bacteria</taxon>
        <taxon>Bacillati</taxon>
        <taxon>Bacillota</taxon>
        <taxon>Bacilli</taxon>
        <taxon>Bacillales</taxon>
        <taxon>Caryophanaceae</taxon>
        <taxon>Sporosarcina</taxon>
    </lineage>
</organism>
<name>A0A921G1Z7_SPOPS</name>
<dbReference type="AlphaFoldDB" id="A0A921G1Z7"/>
<dbReference type="Proteomes" id="UP000698173">
    <property type="component" value="Unassembled WGS sequence"/>
</dbReference>
<comment type="caution">
    <text evidence="1">The sequence shown here is derived from an EMBL/GenBank/DDBJ whole genome shotgun (WGS) entry which is preliminary data.</text>
</comment>
<reference evidence="1" key="1">
    <citation type="journal article" date="2021" name="PeerJ">
        <title>Extensive microbial diversity within the chicken gut microbiome revealed by metagenomics and culture.</title>
        <authorList>
            <person name="Gilroy R."/>
            <person name="Ravi A."/>
            <person name="Getino M."/>
            <person name="Pursley I."/>
            <person name="Horton D.L."/>
            <person name="Alikhan N.F."/>
            <person name="Baker D."/>
            <person name="Gharbi K."/>
            <person name="Hall N."/>
            <person name="Watson M."/>
            <person name="Adriaenssens E.M."/>
            <person name="Foster-Nyarko E."/>
            <person name="Jarju S."/>
            <person name="Secka A."/>
            <person name="Antonio M."/>
            <person name="Oren A."/>
            <person name="Chaudhuri R.R."/>
            <person name="La Ragione R."/>
            <person name="Hildebrand F."/>
            <person name="Pallen M.J."/>
        </authorList>
    </citation>
    <scope>NUCLEOTIDE SEQUENCE</scope>
    <source>
        <strain evidence="1">CHK171-7178</strain>
    </source>
</reference>
<sequence length="289" mass="33416">MQIHRNVERQDMNLFVEKVLGEHKDLLRNFYVCMGSKMNEGIYSVADENGIVVAASTHYSTWHPHCVYVRFAYDFNCVDERAIHFMIEFLKDEFEKPLFVLIEDRFSRLGELLLQKDFRLIRKTEVINIKPESCSTENDIRNKEIKTVEQILKDPILLSSLIEICKKTYTETHVDNPVADLSTLSWESVILDDLIDSSSYVVVNGNNVVAFSLMYEGEGYSWELGWIGVANSEEMVLLDVILSKQLHDANEQKIAYIEKEVDSTCPYSLHIAKSLLYEVSETLYSYVDK</sequence>
<gene>
    <name evidence="1" type="ORF">K8V56_16505</name>
</gene>
<dbReference type="EMBL" id="DYWT01000256">
    <property type="protein sequence ID" value="HJF33366.1"/>
    <property type="molecule type" value="Genomic_DNA"/>
</dbReference>
<protein>
    <submittedName>
        <fullName evidence="1">Uncharacterized protein</fullName>
    </submittedName>
</protein>
<proteinExistence type="predicted"/>